<dbReference type="Proteomes" id="UP000223968">
    <property type="component" value="Unassembled WGS sequence"/>
</dbReference>
<sequence length="197" mass="21309">MAQQFFFIQQQPQPRFPNVYHFIPMQNAAHPANAAIQAVHPFPGNMIENHNAGQANNGPPVANAANNPPAAQAVMNGQIAVQPNQAAAFPPQPVQPQPQVFAGGGWMAPGAAQQQQAWFAPNPQQLHAQNVAAAQANGANLPRQLVPFNPPAGQAWWVRLLDGSWTLRPINEIHNKLNGQWRTSVSGAPWFEVQGKP</sequence>
<proteinExistence type="predicted"/>
<accession>A0A2B7W6I7</accession>
<protein>
    <submittedName>
        <fullName evidence="1">Uncharacterized protein</fullName>
    </submittedName>
</protein>
<evidence type="ECO:0000313" key="1">
    <source>
        <dbReference type="EMBL" id="PGG95123.1"/>
    </source>
</evidence>
<gene>
    <name evidence="1" type="ORF">AJ79_10243</name>
</gene>
<reference evidence="1 2" key="1">
    <citation type="submission" date="2017-10" db="EMBL/GenBank/DDBJ databases">
        <title>Comparative genomics in systemic dimorphic fungi from Ajellomycetaceae.</title>
        <authorList>
            <person name="Munoz J.F."/>
            <person name="Mcewen J.G."/>
            <person name="Clay O.K."/>
            <person name="Cuomo C.A."/>
        </authorList>
    </citation>
    <scope>NUCLEOTIDE SEQUENCE [LARGE SCALE GENOMIC DNA]</scope>
    <source>
        <strain evidence="1 2">UAMH5409</strain>
    </source>
</reference>
<comment type="caution">
    <text evidence="1">The sequence shown here is derived from an EMBL/GenBank/DDBJ whole genome shotgun (WGS) entry which is preliminary data.</text>
</comment>
<dbReference type="STRING" id="1447875.A0A2B7W6I7"/>
<organism evidence="1 2">
    <name type="scientific">Helicocarpus griseus UAMH5409</name>
    <dbReference type="NCBI Taxonomy" id="1447875"/>
    <lineage>
        <taxon>Eukaryota</taxon>
        <taxon>Fungi</taxon>
        <taxon>Dikarya</taxon>
        <taxon>Ascomycota</taxon>
        <taxon>Pezizomycotina</taxon>
        <taxon>Eurotiomycetes</taxon>
        <taxon>Eurotiomycetidae</taxon>
        <taxon>Onygenales</taxon>
        <taxon>Ajellomycetaceae</taxon>
        <taxon>Helicocarpus</taxon>
    </lineage>
</organism>
<dbReference type="AlphaFoldDB" id="A0A2B7W6I7"/>
<keyword evidence="2" id="KW-1185">Reference proteome</keyword>
<dbReference type="OrthoDB" id="5194044at2759"/>
<evidence type="ECO:0000313" key="2">
    <source>
        <dbReference type="Proteomes" id="UP000223968"/>
    </source>
</evidence>
<dbReference type="EMBL" id="PDNB01000399">
    <property type="protein sequence ID" value="PGG95123.1"/>
    <property type="molecule type" value="Genomic_DNA"/>
</dbReference>
<name>A0A2B7W6I7_9EURO</name>